<dbReference type="RefSeq" id="WP_188944959.1">
    <property type="nucleotide sequence ID" value="NZ_BMNA01000021.1"/>
</dbReference>
<evidence type="ECO:0000313" key="1">
    <source>
        <dbReference type="EMBL" id="GGM18726.1"/>
    </source>
</evidence>
<sequence length="173" mass="18972">MPFAWQNAKEALQTFAIERHFDFLGYAERDNFAAAALERFAANGQTERGTAVLHRTGTGWTTPRLSSTTMWQHRFITRGELLPGRLIERYQAIQTSPAPNVARRPSHGYVAISGIAPLGVSAVVAETSLDSWETSVTESGNFLVVVEAHWGEEARLFLAIASGDRVEATGGRL</sequence>
<evidence type="ECO:0000313" key="2">
    <source>
        <dbReference type="Proteomes" id="UP000655208"/>
    </source>
</evidence>
<reference evidence="1" key="1">
    <citation type="journal article" date="2014" name="Int. J. Syst. Evol. Microbiol.">
        <title>Complete genome sequence of Corynebacterium casei LMG S-19264T (=DSM 44701T), isolated from a smear-ripened cheese.</title>
        <authorList>
            <consortium name="US DOE Joint Genome Institute (JGI-PGF)"/>
            <person name="Walter F."/>
            <person name="Albersmeier A."/>
            <person name="Kalinowski J."/>
            <person name="Ruckert C."/>
        </authorList>
    </citation>
    <scope>NUCLEOTIDE SEQUENCE</scope>
    <source>
        <strain evidence="1">CGMCC 4.7308</strain>
    </source>
</reference>
<gene>
    <name evidence="1" type="ORF">GCM10011594_43500</name>
</gene>
<reference evidence="1" key="2">
    <citation type="submission" date="2020-09" db="EMBL/GenBank/DDBJ databases">
        <authorList>
            <person name="Sun Q."/>
            <person name="Zhou Y."/>
        </authorList>
    </citation>
    <scope>NUCLEOTIDE SEQUENCE</scope>
    <source>
        <strain evidence="1">CGMCC 4.7308</strain>
    </source>
</reference>
<accession>A0A917TDJ1</accession>
<dbReference type="Proteomes" id="UP000655208">
    <property type="component" value="Unassembled WGS sequence"/>
</dbReference>
<proteinExistence type="predicted"/>
<keyword evidence="2" id="KW-1185">Reference proteome</keyword>
<organism evidence="1 2">
    <name type="scientific">Nakamurella endophytica</name>
    <dbReference type="NCBI Taxonomy" id="1748367"/>
    <lineage>
        <taxon>Bacteria</taxon>
        <taxon>Bacillati</taxon>
        <taxon>Actinomycetota</taxon>
        <taxon>Actinomycetes</taxon>
        <taxon>Nakamurellales</taxon>
        <taxon>Nakamurellaceae</taxon>
        <taxon>Nakamurella</taxon>
    </lineage>
</organism>
<dbReference type="EMBL" id="BMNA01000021">
    <property type="protein sequence ID" value="GGM18726.1"/>
    <property type="molecule type" value="Genomic_DNA"/>
</dbReference>
<dbReference type="AlphaFoldDB" id="A0A917TDJ1"/>
<comment type="caution">
    <text evidence="1">The sequence shown here is derived from an EMBL/GenBank/DDBJ whole genome shotgun (WGS) entry which is preliminary data.</text>
</comment>
<protein>
    <submittedName>
        <fullName evidence="1">Uncharacterized protein</fullName>
    </submittedName>
</protein>
<name>A0A917TDJ1_9ACTN</name>